<dbReference type="PANTHER" id="PTHR17985:SF8">
    <property type="entry name" value="TRANSPORT AND GOLGI ORGANIZATION PROTEIN 2 HOMOLOG"/>
    <property type="match status" value="1"/>
</dbReference>
<dbReference type="Proteomes" id="UP000191522">
    <property type="component" value="Unassembled WGS sequence"/>
</dbReference>
<dbReference type="Pfam" id="PF05742">
    <property type="entry name" value="TANGO2"/>
    <property type="match status" value="1"/>
</dbReference>
<dbReference type="EMBL" id="MDYL01000012">
    <property type="protein sequence ID" value="OQD74079.1"/>
    <property type="molecule type" value="Genomic_DNA"/>
</dbReference>
<dbReference type="InterPro" id="IPR008551">
    <property type="entry name" value="TANGO2"/>
</dbReference>
<keyword evidence="2" id="KW-1185">Reference proteome</keyword>
<dbReference type="OrthoDB" id="191601at2759"/>
<evidence type="ECO:0000313" key="1">
    <source>
        <dbReference type="EMBL" id="OQD74079.1"/>
    </source>
</evidence>
<proteinExistence type="predicted"/>
<evidence type="ECO:0000313" key="2">
    <source>
        <dbReference type="Proteomes" id="UP000191522"/>
    </source>
</evidence>
<accession>A0A1V6PAK8</accession>
<dbReference type="GO" id="GO:0005794">
    <property type="term" value="C:Golgi apparatus"/>
    <property type="evidence" value="ECO:0007669"/>
    <property type="project" value="TreeGrafter"/>
</dbReference>
<reference evidence="2" key="1">
    <citation type="journal article" date="2017" name="Nat. Microbiol.">
        <title>Global analysis of biosynthetic gene clusters reveals vast potential of secondary metabolite production in Penicillium species.</title>
        <authorList>
            <person name="Nielsen J.C."/>
            <person name="Grijseels S."/>
            <person name="Prigent S."/>
            <person name="Ji B."/>
            <person name="Dainat J."/>
            <person name="Nielsen K.F."/>
            <person name="Frisvad J.C."/>
            <person name="Workman M."/>
            <person name="Nielsen J."/>
        </authorList>
    </citation>
    <scope>NUCLEOTIDE SEQUENCE [LARGE SCALE GENOMIC DNA]</scope>
    <source>
        <strain evidence="2">IBT 11843</strain>
    </source>
</reference>
<dbReference type="OMA" id="WPKIIDG"/>
<dbReference type="GO" id="GO:0009306">
    <property type="term" value="P:protein secretion"/>
    <property type="evidence" value="ECO:0007669"/>
    <property type="project" value="TreeGrafter"/>
</dbReference>
<dbReference type="AlphaFoldDB" id="A0A1V6PAK8"/>
<organism evidence="1 2">
    <name type="scientific">Penicillium decumbens</name>
    <dbReference type="NCBI Taxonomy" id="69771"/>
    <lineage>
        <taxon>Eukaryota</taxon>
        <taxon>Fungi</taxon>
        <taxon>Dikarya</taxon>
        <taxon>Ascomycota</taxon>
        <taxon>Pezizomycotina</taxon>
        <taxon>Eurotiomycetes</taxon>
        <taxon>Eurotiomycetidae</taxon>
        <taxon>Eurotiales</taxon>
        <taxon>Aspergillaceae</taxon>
        <taxon>Penicillium</taxon>
    </lineage>
</organism>
<protein>
    <submittedName>
        <fullName evidence="1">Uncharacterized protein</fullName>
    </submittedName>
</protein>
<dbReference type="GO" id="GO:0007030">
    <property type="term" value="P:Golgi organization"/>
    <property type="evidence" value="ECO:0007669"/>
    <property type="project" value="TreeGrafter"/>
</dbReference>
<dbReference type="PANTHER" id="PTHR17985">
    <property type="entry name" value="SER/THR-RICH PROTEIN T10 IN DGCR REGION"/>
    <property type="match status" value="1"/>
</dbReference>
<name>A0A1V6PAK8_PENDC</name>
<sequence>MCIALISTAHPLYSLIVIDNRDEFLHRPTSSPDWWPEPSSFVLGSRDLARPEHGTWMGVTKQGKIAVLTNYRENKSAEAIGWHSRGKIVTSWLTSPPAERQTTHDFVQHMVASPEAKQVGGFSLLCGYINEPLAVVSNRSLNMDQITWVASGKDQTRGLSNTNVDDRTWLKILDGERLMQTTIEEHVQAQEDEDALVERLLRVLSTDTLPRLPEEENSLDNYIPLIQRSIFVPVIGTGKVAAACAEDEARMSQPKVPMDQSYLSGPYGTQKQTVLLARPDGRVRYFERTLYDNQARAIPIGQGDKCFEYTVEPERASLDDH</sequence>
<gene>
    <name evidence="1" type="ORF">PENDEC_c012G05038</name>
</gene>
<comment type="caution">
    <text evidence="1">The sequence shown here is derived from an EMBL/GenBank/DDBJ whole genome shotgun (WGS) entry which is preliminary data.</text>
</comment>